<sequence length="84" mass="8548">MLDALKLASATALVFTLGAFAIARTGRHADQATVLLASVAIGLGMLALVGGLTRLDADGSAISQADARPDYGMSWRPSARGPAH</sequence>
<reference evidence="2 3" key="2">
    <citation type="journal article" date="2013" name="Genome Announc.">
        <title>Draft Genome Sequence of Methylobacterium mesophilicum Strain SR1.6/6, Isolated from Citrus sinensis.</title>
        <authorList>
            <person name="Marinho Almeida D."/>
            <person name="Dini-Andreote F."/>
            <person name="Camargo Neves A.A."/>
            <person name="Juca Ramos R.T."/>
            <person name="Andreote F.D."/>
            <person name="Carneiro A.R."/>
            <person name="Oliveira de Souza Lima A."/>
            <person name="Caracciolo Gomes de Sa P.H."/>
            <person name="Ribeiro Barbosa M.S."/>
            <person name="Araujo W.L."/>
            <person name="Silva A."/>
        </authorList>
    </citation>
    <scope>NUCLEOTIDE SEQUENCE [LARGE SCALE GENOMIC DNA]</scope>
    <source>
        <strain evidence="2 3">SR1.6/6</strain>
    </source>
</reference>
<dbReference type="AlphaFoldDB" id="A0A6B9FME6"/>
<dbReference type="Proteomes" id="UP000012488">
    <property type="component" value="Chromosome"/>
</dbReference>
<proteinExistence type="predicted"/>
<organism evidence="2 3">
    <name type="scientific">Methylobacterium mesophilicum SR1.6/6</name>
    <dbReference type="NCBI Taxonomy" id="908290"/>
    <lineage>
        <taxon>Bacteria</taxon>
        <taxon>Pseudomonadati</taxon>
        <taxon>Pseudomonadota</taxon>
        <taxon>Alphaproteobacteria</taxon>
        <taxon>Hyphomicrobiales</taxon>
        <taxon>Methylobacteriaceae</taxon>
        <taxon>Methylobacterium</taxon>
    </lineage>
</organism>
<keyword evidence="1" id="KW-0472">Membrane</keyword>
<dbReference type="RefSeq" id="WP_010687612.1">
    <property type="nucleotide sequence ID" value="NZ_CP043538.1"/>
</dbReference>
<gene>
    <name evidence="2" type="ORF">MMSR116_18785</name>
</gene>
<accession>A0A6B9FME6</accession>
<name>A0A6B9FME6_9HYPH</name>
<keyword evidence="1" id="KW-1133">Transmembrane helix</keyword>
<keyword evidence="1" id="KW-0812">Transmembrane</keyword>
<feature type="transmembrane region" description="Helical" evidence="1">
    <location>
        <begin position="33"/>
        <end position="53"/>
    </location>
</feature>
<dbReference type="OrthoDB" id="9941146at2"/>
<dbReference type="EMBL" id="CP043538">
    <property type="protein sequence ID" value="QGY03713.1"/>
    <property type="molecule type" value="Genomic_DNA"/>
</dbReference>
<evidence type="ECO:0000313" key="2">
    <source>
        <dbReference type="EMBL" id="QGY03713.1"/>
    </source>
</evidence>
<reference evidence="2 3" key="1">
    <citation type="journal article" date="2012" name="Genet. Mol. Biol.">
        <title>Analysis of 16S rRNA and mxaF genes revealing insights into Methylobacterium niche-specific plant association.</title>
        <authorList>
            <person name="Dourado M.N."/>
            <person name="Andreote F.D."/>
            <person name="Dini-Andreote F."/>
            <person name="Conti R."/>
            <person name="Araujo J.M."/>
            <person name="Araujo W.L."/>
        </authorList>
    </citation>
    <scope>NUCLEOTIDE SEQUENCE [LARGE SCALE GENOMIC DNA]</scope>
    <source>
        <strain evidence="2 3">SR1.6/6</strain>
    </source>
</reference>
<protein>
    <submittedName>
        <fullName evidence="2">Uncharacterized protein</fullName>
    </submittedName>
</protein>
<evidence type="ECO:0000313" key="3">
    <source>
        <dbReference type="Proteomes" id="UP000012488"/>
    </source>
</evidence>
<evidence type="ECO:0000256" key="1">
    <source>
        <dbReference type="SAM" id="Phobius"/>
    </source>
</evidence>
<dbReference type="KEGG" id="mmes:MMSR116_18785"/>